<dbReference type="AlphaFoldDB" id="A0A0L7L695"/>
<proteinExistence type="predicted"/>
<dbReference type="Gene3D" id="3.50.40.10">
    <property type="entry name" value="Phenylalanyl-trna Synthetase, Chain B, domain 3"/>
    <property type="match status" value="1"/>
</dbReference>
<keyword evidence="1" id="KW-0433">Leucine-rich repeat</keyword>
<dbReference type="Gene3D" id="3.80.10.10">
    <property type="entry name" value="Ribonuclease Inhibitor"/>
    <property type="match status" value="2"/>
</dbReference>
<reference evidence="3 4" key="1">
    <citation type="journal article" date="2015" name="Genome Biol. Evol.">
        <title>The genome of winter moth (Operophtera brumata) provides a genomic perspective on sexual dimorphism and phenology.</title>
        <authorList>
            <person name="Derks M.F."/>
            <person name="Smit S."/>
            <person name="Salis L."/>
            <person name="Schijlen E."/>
            <person name="Bossers A."/>
            <person name="Mateman C."/>
            <person name="Pijl A.S."/>
            <person name="de Ridder D."/>
            <person name="Groenen M.A."/>
            <person name="Visser M.E."/>
            <person name="Megens H.J."/>
        </authorList>
    </citation>
    <scope>NUCLEOTIDE SEQUENCE [LARGE SCALE GENOMIC DNA]</scope>
    <source>
        <strain evidence="3">WM2013NL</strain>
        <tissue evidence="3">Head and thorax</tissue>
    </source>
</reference>
<feature type="non-terminal residue" evidence="3">
    <location>
        <position position="295"/>
    </location>
</feature>
<dbReference type="SMART" id="SM00365">
    <property type="entry name" value="LRR_SD22"/>
    <property type="match status" value="4"/>
</dbReference>
<comment type="caution">
    <text evidence="3">The sequence shown here is derived from an EMBL/GenBank/DDBJ whole genome shotgun (WGS) entry which is preliminary data.</text>
</comment>
<evidence type="ECO:0000313" key="4">
    <source>
        <dbReference type="Proteomes" id="UP000037510"/>
    </source>
</evidence>
<dbReference type="PANTHER" id="PTHR48051:SF54">
    <property type="entry name" value="LEUCINE-RICH REPEAT-CONTAINING PROTEIN"/>
    <property type="match status" value="1"/>
</dbReference>
<dbReference type="InterPro" id="IPR050216">
    <property type="entry name" value="LRR_domain-containing"/>
</dbReference>
<dbReference type="PROSITE" id="PS51450">
    <property type="entry name" value="LRR"/>
    <property type="match status" value="2"/>
</dbReference>
<keyword evidence="4" id="KW-1185">Reference proteome</keyword>
<organism evidence="3 4">
    <name type="scientific">Operophtera brumata</name>
    <name type="common">Winter moth</name>
    <name type="synonym">Phalaena brumata</name>
    <dbReference type="NCBI Taxonomy" id="104452"/>
    <lineage>
        <taxon>Eukaryota</taxon>
        <taxon>Metazoa</taxon>
        <taxon>Ecdysozoa</taxon>
        <taxon>Arthropoda</taxon>
        <taxon>Hexapoda</taxon>
        <taxon>Insecta</taxon>
        <taxon>Pterygota</taxon>
        <taxon>Neoptera</taxon>
        <taxon>Endopterygota</taxon>
        <taxon>Lepidoptera</taxon>
        <taxon>Glossata</taxon>
        <taxon>Ditrysia</taxon>
        <taxon>Geometroidea</taxon>
        <taxon>Geometridae</taxon>
        <taxon>Larentiinae</taxon>
        <taxon>Operophtera</taxon>
    </lineage>
</organism>
<dbReference type="STRING" id="104452.A0A0L7L695"/>
<evidence type="ECO:0000256" key="2">
    <source>
        <dbReference type="ARBA" id="ARBA00022737"/>
    </source>
</evidence>
<dbReference type="SMART" id="SM00369">
    <property type="entry name" value="LRR_TYP"/>
    <property type="match status" value="5"/>
</dbReference>
<dbReference type="InterPro" id="IPR032675">
    <property type="entry name" value="LRR_dom_sf"/>
</dbReference>
<evidence type="ECO:0000256" key="1">
    <source>
        <dbReference type="ARBA" id="ARBA00022614"/>
    </source>
</evidence>
<dbReference type="EMBL" id="JTDY01002738">
    <property type="protein sequence ID" value="KOB70814.1"/>
    <property type="molecule type" value="Genomic_DNA"/>
</dbReference>
<dbReference type="Pfam" id="PF13855">
    <property type="entry name" value="LRR_8"/>
    <property type="match status" value="1"/>
</dbReference>
<evidence type="ECO:0000313" key="3">
    <source>
        <dbReference type="EMBL" id="KOB70814.1"/>
    </source>
</evidence>
<dbReference type="InterPro" id="IPR020825">
    <property type="entry name" value="Phe-tRNA_synthase-like_B3/B4"/>
</dbReference>
<dbReference type="PRINTS" id="PR00019">
    <property type="entry name" value="LEURICHRPT"/>
</dbReference>
<dbReference type="InterPro" id="IPR001611">
    <property type="entry name" value="Leu-rich_rpt"/>
</dbReference>
<name>A0A0L7L695_OPEBR</name>
<sequence>MSAWPEVTTAKAENRHEIKLAGAAISKRISESGLDRHIFTLTNINLLNISDTLLQAIPDEINRLVNLQTLLLFGNKIQIFNENITSLTKLKVLDLSRNLLKSLPDSLNNMKELTNVNLSNNEIEEMPKIGDMPNLITFDVSNNKLKSFIDFENASLPHLTDLKMKGNAIEELPSYVSKSLANLKNFDMGDNLLKTIPGEVASLSKLKELNLKGNKLSDKRFSKLVDQSRTTKQENDLCHALKILHVEDDSLRVKIRDSHVANIRPHILCCVVKDLQFTAESFKKFIQLQTKLHDT</sequence>
<accession>A0A0L7L695</accession>
<gene>
    <name evidence="3" type="ORF">OBRU01_15430</name>
</gene>
<protein>
    <submittedName>
        <fullName evidence="3">Leucine-rich repeat-containing protein</fullName>
    </submittedName>
</protein>
<dbReference type="PANTHER" id="PTHR48051">
    <property type="match status" value="1"/>
</dbReference>
<keyword evidence="2" id="KW-0677">Repeat</keyword>
<dbReference type="Proteomes" id="UP000037510">
    <property type="component" value="Unassembled WGS sequence"/>
</dbReference>
<dbReference type="SUPFAM" id="SSF52058">
    <property type="entry name" value="L domain-like"/>
    <property type="match status" value="1"/>
</dbReference>
<dbReference type="Pfam" id="PF00560">
    <property type="entry name" value="LRR_1"/>
    <property type="match status" value="1"/>
</dbReference>
<dbReference type="GO" id="GO:0005737">
    <property type="term" value="C:cytoplasm"/>
    <property type="evidence" value="ECO:0007669"/>
    <property type="project" value="TreeGrafter"/>
</dbReference>
<dbReference type="InterPro" id="IPR003591">
    <property type="entry name" value="Leu-rich_rpt_typical-subtyp"/>
</dbReference>